<name>A0ACB8V069_9EURO</name>
<comment type="caution">
    <text evidence="1">The sequence shown here is derived from an EMBL/GenBank/DDBJ whole genome shotgun (WGS) entry which is preliminary data.</text>
</comment>
<reference evidence="1" key="1">
    <citation type="journal article" date="2022" name="bioRxiv">
        <title>Population genetic analysis of Ophidiomyces ophidiicola, the causative agent of snake fungal disease, indicates recent introductions to the USA.</title>
        <authorList>
            <person name="Ladner J.T."/>
            <person name="Palmer J.M."/>
            <person name="Ettinger C.L."/>
            <person name="Stajich J.E."/>
            <person name="Farrell T.M."/>
            <person name="Glorioso B.M."/>
            <person name="Lawson B."/>
            <person name="Price S.J."/>
            <person name="Stengle A.G."/>
            <person name="Grear D.A."/>
            <person name="Lorch J.M."/>
        </authorList>
    </citation>
    <scope>NUCLEOTIDE SEQUENCE</scope>
    <source>
        <strain evidence="1">NWHC 24266-5</strain>
    </source>
</reference>
<gene>
    <name evidence="1" type="ORF">LOY88_002121</name>
</gene>
<proteinExistence type="predicted"/>
<evidence type="ECO:0000313" key="1">
    <source>
        <dbReference type="EMBL" id="KAI2389402.1"/>
    </source>
</evidence>
<organism evidence="1">
    <name type="scientific">Ophidiomyces ophidiicola</name>
    <dbReference type="NCBI Taxonomy" id="1387563"/>
    <lineage>
        <taxon>Eukaryota</taxon>
        <taxon>Fungi</taxon>
        <taxon>Dikarya</taxon>
        <taxon>Ascomycota</taxon>
        <taxon>Pezizomycotina</taxon>
        <taxon>Eurotiomycetes</taxon>
        <taxon>Eurotiomycetidae</taxon>
        <taxon>Onygenales</taxon>
        <taxon>Onygenaceae</taxon>
        <taxon>Ophidiomyces</taxon>
    </lineage>
</organism>
<protein>
    <submittedName>
        <fullName evidence="1">Uncharacterized protein</fullName>
    </submittedName>
</protein>
<sequence>MPKTRQLLREEITYSVAKEKETNILQRLSYVEKRDEFFGQLKRNTGWIKSTITHHIGLHSPNACQISDEDDWLYGSFNVCIPVTVDSKNWRWKRQYGNRLMFRLPLPYRVAETFRPGSADEKVRCEAATYSFFQQHCTDVPLPRLYGFGLTTGETFTELDTLPFLMRGFFKIKNFLRSLFRLPLPSKYVRHQPRLALQTDEGRLSYMLLEYIEDTTGEMLSATWKDKQNDAELRANLFRGISRILLSITRIKLPKIGSFTMDNKGYISLTNRPLTYQMLEAENESIPTDIPRDRTYSTVESYTLDMLNFHDNRILHQPNAINDLSDYSYQTAALTTMRAILPSFLDQKTRYGPFVLCFGDFNQSNIFVDKNWNITCLLDLEWMFSQPIDLVRLPTWLSNQALDELAHEPEHFTAIRKELVDILADEEKKWHAIPSQEWTSEIQEKATSSALLLSTALSSCWETGAFWYSLALHNPTALFSVFYERIQPKFLDKNNDHDAFQNIVPWYWATDFVDIALEKVEDKKNYDIQLQQAFEDST</sequence>
<accession>A0ACB8V069</accession>
<dbReference type="EMBL" id="JALBCA010000024">
    <property type="protein sequence ID" value="KAI2389402.1"/>
    <property type="molecule type" value="Genomic_DNA"/>
</dbReference>